<dbReference type="AlphaFoldDB" id="A0A067TAJ9"/>
<keyword evidence="2" id="KW-1185">Reference proteome</keyword>
<reference evidence="2" key="1">
    <citation type="journal article" date="2014" name="Proc. Natl. Acad. Sci. U.S.A.">
        <title>Extensive sampling of basidiomycete genomes demonstrates inadequacy of the white-rot/brown-rot paradigm for wood decay fungi.</title>
        <authorList>
            <person name="Riley R."/>
            <person name="Salamov A.A."/>
            <person name="Brown D.W."/>
            <person name="Nagy L.G."/>
            <person name="Floudas D."/>
            <person name="Held B.W."/>
            <person name="Levasseur A."/>
            <person name="Lombard V."/>
            <person name="Morin E."/>
            <person name="Otillar R."/>
            <person name="Lindquist E.A."/>
            <person name="Sun H."/>
            <person name="LaButti K.M."/>
            <person name="Schmutz J."/>
            <person name="Jabbour D."/>
            <person name="Luo H."/>
            <person name="Baker S.E."/>
            <person name="Pisabarro A.G."/>
            <person name="Walton J.D."/>
            <person name="Blanchette R.A."/>
            <person name="Henrissat B."/>
            <person name="Martin F."/>
            <person name="Cullen D."/>
            <person name="Hibbett D.S."/>
            <person name="Grigoriev I.V."/>
        </authorList>
    </citation>
    <scope>NUCLEOTIDE SEQUENCE [LARGE SCALE GENOMIC DNA]</scope>
    <source>
        <strain evidence="2">CBS 339.88</strain>
    </source>
</reference>
<organism evidence="1 2">
    <name type="scientific">Galerina marginata (strain CBS 339.88)</name>
    <dbReference type="NCBI Taxonomy" id="685588"/>
    <lineage>
        <taxon>Eukaryota</taxon>
        <taxon>Fungi</taxon>
        <taxon>Dikarya</taxon>
        <taxon>Basidiomycota</taxon>
        <taxon>Agaricomycotina</taxon>
        <taxon>Agaricomycetes</taxon>
        <taxon>Agaricomycetidae</taxon>
        <taxon>Agaricales</taxon>
        <taxon>Agaricineae</taxon>
        <taxon>Strophariaceae</taxon>
        <taxon>Galerina</taxon>
    </lineage>
</organism>
<dbReference type="OrthoDB" id="2857166at2759"/>
<accession>A0A067TAJ9</accession>
<protein>
    <submittedName>
        <fullName evidence="1">Uncharacterized protein</fullName>
    </submittedName>
</protein>
<dbReference type="EMBL" id="KL142372">
    <property type="protein sequence ID" value="KDR80181.1"/>
    <property type="molecule type" value="Genomic_DNA"/>
</dbReference>
<dbReference type="HOGENOM" id="CLU_927632_0_0_1"/>
<name>A0A067TAJ9_GALM3</name>
<evidence type="ECO:0000313" key="2">
    <source>
        <dbReference type="Proteomes" id="UP000027222"/>
    </source>
</evidence>
<sequence>MNATDFGILHLLEAHNEKLEGLKELDGMKYLNQMEQDFYVDLLSKFRRTSQELREFVPNVYNASQPINKLPVEILTTTFNMVQDSLVRAFPPSRDGLETYGLNRWLMVTLVCQHWRHASLSTASLWSNIIMGPDLHDYEGLQQCKRGLCIIADLRHRFIGTSISRSMILKAAMLLFQANLHRMRSIVIRSSAKSFESAIHLGADLLQILCTGQLPTLKTLSLCLPSGTYDEDDEDVNFYPLPPIANGHLPQIRRLSLGGTSTLAGNISSRLTHFSLYDQDHRNRPTINQCLDFLEAKSHL</sequence>
<proteinExistence type="predicted"/>
<dbReference type="Proteomes" id="UP000027222">
    <property type="component" value="Unassembled WGS sequence"/>
</dbReference>
<evidence type="ECO:0000313" key="1">
    <source>
        <dbReference type="EMBL" id="KDR80181.1"/>
    </source>
</evidence>
<gene>
    <name evidence="1" type="ORF">GALMADRAFT_153851</name>
</gene>
<dbReference type="Gene3D" id="1.20.1280.50">
    <property type="match status" value="1"/>
</dbReference>